<feature type="domain" description="VLIG-type G" evidence="3">
    <location>
        <begin position="996"/>
        <end position="1237"/>
    </location>
</feature>
<comment type="similarity">
    <text evidence="1">Belongs to the TRAFAC class dynamin-like GTPase superfamily. Very large inducible GTPase (VLIG) family.</text>
</comment>
<protein>
    <submittedName>
        <fullName evidence="4">Interferon-induced very large GTPase 1</fullName>
    </submittedName>
</protein>
<keyword evidence="2" id="KW-0175">Coiled coil</keyword>
<dbReference type="InterPro" id="IPR052986">
    <property type="entry name" value="VLIG_GTPase"/>
</dbReference>
<dbReference type="PANTHER" id="PTHR14819">
    <property type="entry name" value="GTP-BINDING"/>
    <property type="match status" value="1"/>
</dbReference>
<dbReference type="Gene3D" id="3.40.50.300">
    <property type="entry name" value="P-loop containing nucleotide triphosphate hydrolases"/>
    <property type="match status" value="1"/>
</dbReference>
<dbReference type="InterPro" id="IPR058641">
    <property type="entry name" value="GVIN1_dom"/>
</dbReference>
<dbReference type="Pfam" id="PF25496">
    <property type="entry name" value="URGCP"/>
    <property type="match status" value="1"/>
</dbReference>
<evidence type="ECO:0000313" key="4">
    <source>
        <dbReference type="EMBL" id="KAJ8020647.1"/>
    </source>
</evidence>
<dbReference type="SUPFAM" id="SSF52540">
    <property type="entry name" value="P-loop containing nucleoside triphosphate hydrolases"/>
    <property type="match status" value="1"/>
</dbReference>
<feature type="coiled-coil region" evidence="2">
    <location>
        <begin position="1355"/>
        <end position="1407"/>
    </location>
</feature>
<keyword evidence="5" id="KW-1185">Reference proteome</keyword>
<dbReference type="GO" id="GO:0005525">
    <property type="term" value="F:GTP binding"/>
    <property type="evidence" value="ECO:0007669"/>
    <property type="project" value="InterPro"/>
</dbReference>
<dbReference type="PROSITE" id="PS51717">
    <property type="entry name" value="G_VLIG"/>
    <property type="match status" value="1"/>
</dbReference>
<organism evidence="4 5">
    <name type="scientific">Holothuria leucospilota</name>
    <name type="common">Black long sea cucumber</name>
    <name type="synonym">Mertensiothuria leucospilota</name>
    <dbReference type="NCBI Taxonomy" id="206669"/>
    <lineage>
        <taxon>Eukaryota</taxon>
        <taxon>Metazoa</taxon>
        <taxon>Echinodermata</taxon>
        <taxon>Eleutherozoa</taxon>
        <taxon>Echinozoa</taxon>
        <taxon>Holothuroidea</taxon>
        <taxon>Aspidochirotacea</taxon>
        <taxon>Aspidochirotida</taxon>
        <taxon>Holothuriidae</taxon>
        <taxon>Holothuria</taxon>
    </lineage>
</organism>
<evidence type="ECO:0000313" key="5">
    <source>
        <dbReference type="Proteomes" id="UP001152320"/>
    </source>
</evidence>
<dbReference type="InterPro" id="IPR027417">
    <property type="entry name" value="P-loop_NTPase"/>
</dbReference>
<dbReference type="EMBL" id="JAIZAY010000022">
    <property type="protein sequence ID" value="KAJ8020647.1"/>
    <property type="molecule type" value="Genomic_DNA"/>
</dbReference>
<comment type="caution">
    <text evidence="4">The sequence shown here is derived from an EMBL/GenBank/DDBJ whole genome shotgun (WGS) entry which is preliminary data.</text>
</comment>
<dbReference type="Proteomes" id="UP001152320">
    <property type="component" value="Chromosome 22"/>
</dbReference>
<evidence type="ECO:0000256" key="2">
    <source>
        <dbReference type="SAM" id="Coils"/>
    </source>
</evidence>
<dbReference type="Pfam" id="PF25683">
    <property type="entry name" value="URGCP_GTPase"/>
    <property type="match status" value="1"/>
</dbReference>
<feature type="coiled-coil region" evidence="2">
    <location>
        <begin position="133"/>
        <end position="160"/>
    </location>
</feature>
<proteinExistence type="inferred from homology"/>
<name>A0A9Q0YDA7_HOLLE</name>
<sequence>MEDETENSSKRSTNQEPILITKGPVNKISLRGLLLTANDEKHDFQPKRILACISLREIKQSQRCKTYLQNCNFFDKHNEDTFLSLCAQGYSKIPTETFQEPSEGVWKETQYMSKVRHTWYPERWFEMQSGSLLELSQEAMDSLQNILKKLDNSVKEANQEDIKRSISNFFCQFGSHVSLGPFVTGGRLVEKVSYTDCKDCDMSALWYHLEEEFRAMDPQKVDLSSAGGEDSYLLTKRDGKDEEVVQMRHEMQIFGGNAKLSDFNKWQQSLSTSCLVISGVLSLEKLKPLWDIVKETQDMFGEFCDQLSGLLKETWHEKHEELHFVHLNTPRSGQFQKYGMTAKHSTISDQTKTADILEKLHLKKTKCSLTSATVLRKCDVEDTDSSKDIMWKFIKSIFSLDYRGRKCFRKESQTSVKDSSLPENTETDIFTKITKKKKGKESQNLNINPMDVTFAILHCCNPFLRQEVLWKMVECRLAVPIILPGIDNKECLEFQLWGLRKVYKSWKSRVTNVSPLERSVVLHPLPIVCFLRFGKTRPSFSKSKLLNKILGKLQGNSDHSFFVDVEDESSCATVSKGTVEVAWFLPEGTCDSNNPSALLDAVTFFNLRGDAIDFPLQKQFLCRAADVIVALVEEEEYPKYLDEIRSISRSKDNHLICIISSSQTQTEDNIERQGSVTIIHSKRFLTDIGADICQELNQILWCTKHEGMKKSPFKSLESLTDLCEQFKIQIDEYNNEDNMKGKLSAENVKNRVLHEFDKYKEVNLPLQQKLWKKWADLDKKWNKGSGHEKFASIEHYQDYLKLEMLQIRKEQHNTPPTDDVVDIVKALQRPQKERQYFIAWLNLYLNDLSQDRLGPLRRGLREIQDRAREINAEKSKLKGNSEMSDEETTRLEKLKDEDETLIKQTRKITNKLDSESLGLEHYMRELGQRFEAHETLKGITDTDVDSRINVGKLPDIAAELLIDGHPFEILDGDVGRVPLKWVQAVFKSLRKKLGDNKMVFAVSVLGIQSSGKSTLLNSMFGVRFAVSAGRCTRGVFIQLLKVEEDLAKEIRCDYVIVIDTEGLKAPERSFRNDFRHDNELATFALCLADLTLINIAGQTVGKDMTDVLQIAAHAFIRMKEVRIKSSCRIIQQFVADLAAVDKNEACTQAILTSLDEAISVAAKEEGYGALYTRFSDVFNLERDEDIQYIPSLWQGSMAPPNHRYSERIIQLKKVILREFGQSRKTLEQFSERTTSVWNAVKEENFIFKFQSCVSALRYKTFQHAYGKWVGDMRQVVMEWESNAKQRLKHAPKDQLEITKEKLKNEIALVISNEGDNVKELIGNYLQENFSDDEDQFHTFEVEFANDLDFTQKKFNQEVQETLDRTVDSIKQLNQMDVLLPKCKNQLREKARKQAVELRKKYADATTIDTETTKKEIDDHFAKVWEDWIKEICQDYPPVTVTEEDVQTEFSSYLIRQGERNDISKGLKQELGRPISRGEKYRKTTNYASENLIGTQKEIVSMILDTALATLQMDLDDDRAYDRSLIQKLVDSTIHGLNNKYDNTTLTQEVKINAVLQVCSRAIPIILEGRTAYNKKYSLREHLMKEKENLKKDFRALCSSAFQDQRASESLTSLLNEKIIDLIQNYLGPAIYKAVRESCPYFASKFAMFGYVLEDMAEKEEFDSYYRFIFDLNEFLEEWSRSKIAEICVKENYSGKSFVEKIVTDKIEDVRVEILHSINSTLCESESQPVNSDQVKEENNSLVEWIKQLSQELSSGRYKLSLSDEDTRNLLLFDVKDIKYFGGLVKNYAEQRMTADIFKELCLPRVGCVKEAEKMLQLLPTKPHEEIKKHVSGCTEQCPICHAPCDNMTKQHEKHRAELHYPEGLVGCAQYSSGSLVYTICTSSITTDLEYREGNVTRIYSEFHKDFPNWVIQPIQNDSPLKYWKWVMNRFNEDFARLYGRREAKLPEGWILITKKQAIEDLRQAYVTRQINSS</sequence>
<dbReference type="PANTHER" id="PTHR14819:SF5">
    <property type="entry name" value="INTERFERON-INDUCED VERY LARGE GTPASE 1"/>
    <property type="match status" value="1"/>
</dbReference>
<evidence type="ECO:0000256" key="1">
    <source>
        <dbReference type="ARBA" id="ARBA00006828"/>
    </source>
</evidence>
<dbReference type="Pfam" id="PF25974">
    <property type="entry name" value="URGCP_9th"/>
    <property type="match status" value="1"/>
</dbReference>
<accession>A0A9Q0YDA7</accession>
<gene>
    <name evidence="4" type="ORF">HOLleu_40296</name>
</gene>
<dbReference type="OrthoDB" id="1597724at2759"/>
<reference evidence="4" key="1">
    <citation type="submission" date="2021-10" db="EMBL/GenBank/DDBJ databases">
        <title>Tropical sea cucumber genome reveals ecological adaptation and Cuvierian tubules defense mechanism.</title>
        <authorList>
            <person name="Chen T."/>
        </authorList>
    </citation>
    <scope>NUCLEOTIDE SEQUENCE</scope>
    <source>
        <strain evidence="4">Nanhai2018</strain>
        <tissue evidence="4">Muscle</tissue>
    </source>
</reference>
<dbReference type="InterPro" id="IPR057365">
    <property type="entry name" value="URGCP"/>
</dbReference>
<dbReference type="InterPro" id="IPR030383">
    <property type="entry name" value="G_VLIG_dom"/>
</dbReference>
<evidence type="ECO:0000259" key="3">
    <source>
        <dbReference type="PROSITE" id="PS51717"/>
    </source>
</evidence>